<dbReference type="EMBL" id="CADCTY010001370">
    <property type="protein sequence ID" value="CAA9368566.1"/>
    <property type="molecule type" value="Genomic_DNA"/>
</dbReference>
<dbReference type="PANTHER" id="PTHR33498">
    <property type="entry name" value="TRANSPOSASE FOR INSERTION SEQUENCE ELEMENT IS1557"/>
    <property type="match status" value="1"/>
</dbReference>
<organism evidence="2">
    <name type="scientific">uncultured Leptolyngbya sp</name>
    <dbReference type="NCBI Taxonomy" id="332963"/>
    <lineage>
        <taxon>Bacteria</taxon>
        <taxon>Bacillati</taxon>
        <taxon>Cyanobacteriota</taxon>
        <taxon>Cyanophyceae</taxon>
        <taxon>Leptolyngbyales</taxon>
        <taxon>Leptolyngbyaceae</taxon>
        <taxon>Leptolyngbya group</taxon>
        <taxon>Leptolyngbya</taxon>
        <taxon>environmental samples</taxon>
    </lineage>
</organism>
<dbReference type="InterPro" id="IPR047951">
    <property type="entry name" value="Transpos_ISL3"/>
</dbReference>
<dbReference type="InterPro" id="IPR002560">
    <property type="entry name" value="Transposase_DDE"/>
</dbReference>
<dbReference type="AlphaFoldDB" id="A0A6J4MTT0"/>
<name>A0A6J4MTT0_9CYAN</name>
<proteinExistence type="predicted"/>
<accession>A0A6J4MTT0</accession>
<reference evidence="2" key="1">
    <citation type="submission" date="2020-02" db="EMBL/GenBank/DDBJ databases">
        <authorList>
            <person name="Meier V. D."/>
        </authorList>
    </citation>
    <scope>NUCLEOTIDE SEQUENCE</scope>
    <source>
        <strain evidence="2">AVDCRST_MAG94</strain>
    </source>
</reference>
<evidence type="ECO:0000259" key="1">
    <source>
        <dbReference type="Pfam" id="PF01610"/>
    </source>
</evidence>
<gene>
    <name evidence="2" type="ORF">AVDCRST_MAG94-3944</name>
</gene>
<feature type="domain" description="Transposase IS204/IS1001/IS1096/IS1165 DDE" evidence="1">
    <location>
        <begin position="95"/>
        <end position="139"/>
    </location>
</feature>
<dbReference type="Pfam" id="PF01610">
    <property type="entry name" value="DDE_Tnp_ISL3"/>
    <property type="match status" value="1"/>
</dbReference>
<sequence>MAHYRLTLPVKVRQCFCLNATYLRQIFTERLPAVAAPWVRKTARVVQQLQQISLVLGGAAGSQLVQQLGYRASRSSLLNDLKRLPLAPIEVPKPLGVDDFAFRRGRQYGTILVDLEQHRPIALLADRKAETVAACLLQHPGVEVCLVTALSSIAVG</sequence>
<evidence type="ECO:0000313" key="2">
    <source>
        <dbReference type="EMBL" id="CAA9368566.1"/>
    </source>
</evidence>
<dbReference type="PANTHER" id="PTHR33498:SF1">
    <property type="entry name" value="TRANSPOSASE FOR INSERTION SEQUENCE ELEMENT IS1557"/>
    <property type="match status" value="1"/>
</dbReference>
<protein>
    <submittedName>
        <fullName evidence="2">Mobile element protein</fullName>
    </submittedName>
</protein>